<comment type="subcellular location">
    <subcellularLocation>
        <location evidence="1">Nucleus</location>
    </subcellularLocation>
</comment>
<evidence type="ECO:0000256" key="6">
    <source>
        <dbReference type="ARBA" id="ARBA00022884"/>
    </source>
</evidence>
<evidence type="ECO:0000256" key="7">
    <source>
        <dbReference type="ARBA" id="ARBA00023242"/>
    </source>
</evidence>
<feature type="domain" description="RRM" evidence="12">
    <location>
        <begin position="532"/>
        <end position="604"/>
    </location>
</feature>
<keyword evidence="7" id="KW-0539">Nucleus</keyword>
<dbReference type="GO" id="GO:0000472">
    <property type="term" value="P:endonucleolytic cleavage to generate mature 5'-end of SSU-rRNA from (SSU-rRNA, 5.8S rRNA, LSU-rRNA)"/>
    <property type="evidence" value="ECO:0007669"/>
    <property type="project" value="EnsemblFungi"/>
</dbReference>
<reference evidence="13 14" key="1">
    <citation type="journal article" date="2009" name="Nature">
        <title>Evolution of pathogenicity and sexual reproduction in eight Candida genomes.</title>
        <authorList>
            <person name="Butler G."/>
            <person name="Rasmussen M.D."/>
            <person name="Lin M.F."/>
            <person name="Santos M.A."/>
            <person name="Sakthikumar S."/>
            <person name="Munro C.A."/>
            <person name="Rheinbay E."/>
            <person name="Grabherr M."/>
            <person name="Forche A."/>
            <person name="Reedy J.L."/>
            <person name="Agrafioti I."/>
            <person name="Arnaud M.B."/>
            <person name="Bates S."/>
            <person name="Brown A.J."/>
            <person name="Brunke S."/>
            <person name="Costanzo M.C."/>
            <person name="Fitzpatrick D.A."/>
            <person name="de Groot P.W."/>
            <person name="Harris D."/>
            <person name="Hoyer L.L."/>
            <person name="Hube B."/>
            <person name="Klis F.M."/>
            <person name="Kodira C."/>
            <person name="Lennard N."/>
            <person name="Logue M.E."/>
            <person name="Martin R."/>
            <person name="Neiman A.M."/>
            <person name="Nikolaou E."/>
            <person name="Quail M.A."/>
            <person name="Quinn J."/>
            <person name="Santos M.C."/>
            <person name="Schmitzberger F.F."/>
            <person name="Sherlock G."/>
            <person name="Shah P."/>
            <person name="Silverstein K.A."/>
            <person name="Skrzypek M.S."/>
            <person name="Soll D."/>
            <person name="Staggs R."/>
            <person name="Stansfield I."/>
            <person name="Stumpf M.P."/>
            <person name="Sudbery P.E."/>
            <person name="Srikantha T."/>
            <person name="Zeng Q."/>
            <person name="Berman J."/>
            <person name="Berriman M."/>
            <person name="Heitman J."/>
            <person name="Gow N.A."/>
            <person name="Lorenz M.C."/>
            <person name="Birren B.W."/>
            <person name="Kellis M."/>
            <person name="Cuomo C.A."/>
        </authorList>
    </citation>
    <scope>NUCLEOTIDE SEQUENCE [LARGE SCALE GENOMIC DNA]</scope>
    <source>
        <strain evidence="14">ATCC 6260 / CBS 566 / DSM 6381 / JCM 1539 / NBRC 10279 / NRRL Y-324</strain>
    </source>
</reference>
<feature type="region of interest" description="Disordered" evidence="11">
    <location>
        <begin position="225"/>
        <end position="343"/>
    </location>
</feature>
<dbReference type="CDD" id="cd12565">
    <property type="entry name" value="RRM1_MRD1"/>
    <property type="match status" value="1"/>
</dbReference>
<accession>A5DBJ6</accession>
<dbReference type="InParanoid" id="A5DBJ6"/>
<keyword evidence="4" id="KW-0698">rRNA processing</keyword>
<dbReference type="OrthoDB" id="439639at2759"/>
<evidence type="ECO:0000256" key="1">
    <source>
        <dbReference type="ARBA" id="ARBA00004123"/>
    </source>
</evidence>
<dbReference type="KEGG" id="pgu:PGUG_00651"/>
<feature type="compositionally biased region" description="Acidic residues" evidence="11">
    <location>
        <begin position="261"/>
        <end position="271"/>
    </location>
</feature>
<dbReference type="InterPro" id="IPR000504">
    <property type="entry name" value="RRM_dom"/>
</dbReference>
<keyword evidence="8" id="KW-0687">Ribonucleoprotein</keyword>
<dbReference type="Pfam" id="PF00076">
    <property type="entry name" value="RRM_1"/>
    <property type="match status" value="5"/>
</dbReference>
<dbReference type="AlphaFoldDB" id="A5DBJ6"/>
<feature type="coiled-coil region" evidence="10">
    <location>
        <begin position="824"/>
        <end position="851"/>
    </location>
</feature>
<keyword evidence="6 9" id="KW-0694">RNA-binding</keyword>
<gene>
    <name evidence="13" type="ORF">PGUG_00651</name>
</gene>
<dbReference type="FunFam" id="3.30.70.330:FF:000459">
    <property type="entry name" value="Multiple RNA-binding domain-containing protein 1"/>
    <property type="match status" value="1"/>
</dbReference>
<dbReference type="RefSeq" id="XP_001487274.2">
    <property type="nucleotide sequence ID" value="XM_001487224.1"/>
</dbReference>
<dbReference type="GO" id="GO:0042134">
    <property type="term" value="F:rRNA primary transcript binding"/>
    <property type="evidence" value="ECO:0007669"/>
    <property type="project" value="EnsemblFungi"/>
</dbReference>
<feature type="compositionally biased region" description="Basic and acidic residues" evidence="11">
    <location>
        <begin position="298"/>
        <end position="321"/>
    </location>
</feature>
<evidence type="ECO:0000259" key="12">
    <source>
        <dbReference type="PROSITE" id="PS50102"/>
    </source>
</evidence>
<evidence type="ECO:0000256" key="4">
    <source>
        <dbReference type="ARBA" id="ARBA00022552"/>
    </source>
</evidence>
<sequence length="876" mass="99093">MLSLLSFKDHYLYSWRFNSVSLKCMIEHQTLSCVSHLRCLISEFSDEHRISSFMSRIIVKGLPSYCDEAKLRDHFSKQGNVTDVKLMKKRNGESRRFAFVGYKSIDDAEKAAKYFHQSFMDTARIHVELAKTFSDPTVPLSFREQQRIKQNRLQEQEERLSQQQLFKRQKTKSQIDKEIENNPKLQEFMEVMRPSHEVKSWANDAVFNEGGAPSAKELERALEAQEKGDNVSVKPNKVPDVVHTEGSKSDDEYDDFPKFDEVEDDEEDEEMIPLNNINDDQREDSSETAANQEMSDLDWLRQRQTRIKENGDKADPAKTTEEPDTADSNIEVQETKQEESPSEKIAKTGRLFVRNILYTSTEEEFRTLFQKYGSLEEVHIAVDTRTGKSKGFVYVQFKQPKDAVEAYKSLDKQIFQGRLLHILPAEAKKDHRLDEFDIKNLPLKKQRDLKKKAQAAKSQFSWNSLYMNSDAVLESVAAKMGVSKSDLIDAESSSSGVKQALAEAHVIGDVRKYFESKGVDLTSFSKKERDDKIVLVKNFPYGTGVNELNEMFGQYGPIKRTLMPPAGTIAVIEFQDAPSARAAFTKLAYRKFNNSILYLEKGPKGLFIREPVTSEVVEVEKEKVEQGIEPKVTANSLISNDAKDETEIEGPTVSVFVKNLNFSTTQPQLASVFEKLPGFASAIIKTKPDPKKSGATLSMGFGFVEFKSKEEAEAAISALNDYVLDGHKLQLKLSHRQGGQSKGGASKTNKTNKIIIKNLPFEATRKDVLELFGAFGQLKSVRVPKKFDKSARGFAFVEFVLLKEAENAMDQLEGVHLLGRRLVMQYAEKDAEDAEAEIAKMTKKVKNQVATQELAAARLAGKGKRNIDLDEDDEEM</sequence>
<dbReference type="EMBL" id="CH408155">
    <property type="protein sequence ID" value="EDK36553.2"/>
    <property type="molecule type" value="Genomic_DNA"/>
</dbReference>
<proteinExistence type="inferred from homology"/>
<evidence type="ECO:0000256" key="9">
    <source>
        <dbReference type="PROSITE-ProRule" id="PRU00176"/>
    </source>
</evidence>
<feature type="domain" description="RRM" evidence="12">
    <location>
        <begin position="55"/>
        <end position="132"/>
    </location>
</feature>
<organism evidence="13 14">
    <name type="scientific">Meyerozyma guilliermondii (strain ATCC 6260 / CBS 566 / DSM 6381 / JCM 1539 / NBRC 10279 / NRRL Y-324)</name>
    <name type="common">Yeast</name>
    <name type="synonym">Candida guilliermondii</name>
    <dbReference type="NCBI Taxonomy" id="294746"/>
    <lineage>
        <taxon>Eukaryota</taxon>
        <taxon>Fungi</taxon>
        <taxon>Dikarya</taxon>
        <taxon>Ascomycota</taxon>
        <taxon>Saccharomycotina</taxon>
        <taxon>Pichiomycetes</taxon>
        <taxon>Debaryomycetaceae</taxon>
        <taxon>Meyerozyma</taxon>
    </lineage>
</organism>
<evidence type="ECO:0000256" key="2">
    <source>
        <dbReference type="ARBA" id="ARBA00008033"/>
    </source>
</evidence>
<dbReference type="InterPro" id="IPR035979">
    <property type="entry name" value="RBD_domain_sf"/>
</dbReference>
<dbReference type="OMA" id="FNNTCIQ"/>
<evidence type="ECO:0000256" key="3">
    <source>
        <dbReference type="ARBA" id="ARBA00013428"/>
    </source>
</evidence>
<dbReference type="SMART" id="SM00361">
    <property type="entry name" value="RRM_1"/>
    <property type="match status" value="3"/>
</dbReference>
<evidence type="ECO:0000313" key="14">
    <source>
        <dbReference type="Proteomes" id="UP000001997"/>
    </source>
</evidence>
<feature type="domain" description="RRM" evidence="12">
    <location>
        <begin position="752"/>
        <end position="829"/>
    </location>
</feature>
<name>A5DBJ6_PICGU</name>
<dbReference type="PANTHER" id="PTHR48034">
    <property type="entry name" value="TRANSFORMER-2 SEX-DETERMINING PROTEIN-RELATED"/>
    <property type="match status" value="1"/>
</dbReference>
<keyword evidence="14" id="KW-1185">Reference proteome</keyword>
<protein>
    <recommendedName>
        <fullName evidence="3">Multiple RNA-binding domain-containing protein 1</fullName>
    </recommendedName>
</protein>
<dbReference type="PROSITE" id="PS50102">
    <property type="entry name" value="RRM"/>
    <property type="match status" value="5"/>
</dbReference>
<dbReference type="eggNOG" id="KOG0110">
    <property type="taxonomic scope" value="Eukaryota"/>
</dbReference>
<evidence type="ECO:0000256" key="10">
    <source>
        <dbReference type="SAM" id="Coils"/>
    </source>
</evidence>
<dbReference type="InterPro" id="IPR003954">
    <property type="entry name" value="RRM_euk-type"/>
</dbReference>
<dbReference type="SMART" id="SM00360">
    <property type="entry name" value="RRM"/>
    <property type="match status" value="5"/>
</dbReference>
<feature type="compositionally biased region" description="Basic and acidic residues" evidence="11">
    <location>
        <begin position="240"/>
        <end position="260"/>
    </location>
</feature>
<dbReference type="FunFam" id="3.30.70.330:FF:000247">
    <property type="entry name" value="Multiple RNA-binding domain-containing protein 1"/>
    <property type="match status" value="1"/>
</dbReference>
<dbReference type="GO" id="GO:0034462">
    <property type="term" value="P:small-subunit processome assembly"/>
    <property type="evidence" value="ECO:0007669"/>
    <property type="project" value="EnsemblFungi"/>
</dbReference>
<dbReference type="GeneID" id="5129349"/>
<dbReference type="STRING" id="294746.A5DBJ6"/>
<feature type="domain" description="RRM" evidence="12">
    <location>
        <begin position="349"/>
        <end position="427"/>
    </location>
</feature>
<comment type="similarity">
    <text evidence="2">Belongs to the RRM MRD1 family.</text>
</comment>
<dbReference type="GO" id="GO:0030686">
    <property type="term" value="C:90S preribosome"/>
    <property type="evidence" value="ECO:0007669"/>
    <property type="project" value="EnsemblFungi"/>
</dbReference>
<evidence type="ECO:0000256" key="8">
    <source>
        <dbReference type="ARBA" id="ARBA00023274"/>
    </source>
</evidence>
<evidence type="ECO:0000256" key="5">
    <source>
        <dbReference type="ARBA" id="ARBA00022737"/>
    </source>
</evidence>
<dbReference type="GO" id="GO:0000480">
    <property type="term" value="P:endonucleolytic cleavage in 5'-ETS of tricistronic rRNA transcript (SSU-rRNA, 5.8S rRNA, LSU-rRNA)"/>
    <property type="evidence" value="ECO:0007669"/>
    <property type="project" value="EnsemblFungi"/>
</dbReference>
<keyword evidence="5" id="KW-0677">Repeat</keyword>
<dbReference type="HOGENOM" id="CLU_008479_0_0_1"/>
<dbReference type="Gene3D" id="3.30.70.330">
    <property type="match status" value="5"/>
</dbReference>
<keyword evidence="10" id="KW-0175">Coiled coil</keyword>
<evidence type="ECO:0000313" key="13">
    <source>
        <dbReference type="EMBL" id="EDK36553.2"/>
    </source>
</evidence>
<dbReference type="FunCoup" id="A5DBJ6">
    <property type="interactions" value="1150"/>
</dbReference>
<feature type="domain" description="RRM" evidence="12">
    <location>
        <begin position="653"/>
        <end position="736"/>
    </location>
</feature>
<feature type="compositionally biased region" description="Basic and acidic residues" evidence="11">
    <location>
        <begin position="333"/>
        <end position="343"/>
    </location>
</feature>
<dbReference type="SUPFAM" id="SSF54928">
    <property type="entry name" value="RNA-binding domain, RBD"/>
    <property type="match status" value="3"/>
</dbReference>
<evidence type="ECO:0000256" key="11">
    <source>
        <dbReference type="SAM" id="MobiDB-lite"/>
    </source>
</evidence>
<dbReference type="GO" id="GO:0000447">
    <property type="term" value="P:endonucleolytic cleavage in ITS1 to separate SSU-rRNA from 5.8S rRNA and LSU-rRNA from tricistronic rRNA transcript (SSU-rRNA, 5.8S rRNA, LSU-rRNA)"/>
    <property type="evidence" value="ECO:0007669"/>
    <property type="project" value="EnsemblFungi"/>
</dbReference>
<dbReference type="InterPro" id="IPR050441">
    <property type="entry name" value="RBM"/>
</dbReference>
<dbReference type="Proteomes" id="UP000001997">
    <property type="component" value="Unassembled WGS sequence"/>
</dbReference>
<dbReference type="GO" id="GO:0032040">
    <property type="term" value="C:small-subunit processome"/>
    <property type="evidence" value="ECO:0007669"/>
    <property type="project" value="EnsemblFungi"/>
</dbReference>
<dbReference type="InterPro" id="IPR012677">
    <property type="entry name" value="Nucleotide-bd_a/b_plait_sf"/>
</dbReference>